<dbReference type="RefSeq" id="WP_125971469.1">
    <property type="nucleotide sequence ID" value="NZ_CP034433.1"/>
</dbReference>
<name>A0A3S8ZPU3_9NEIS</name>
<evidence type="ECO:0008006" key="3">
    <source>
        <dbReference type="Google" id="ProtNLM"/>
    </source>
</evidence>
<dbReference type="AlphaFoldDB" id="A0A3S8ZPU3"/>
<dbReference type="Proteomes" id="UP000282438">
    <property type="component" value="Chromosome"/>
</dbReference>
<gene>
    <name evidence="1" type="ORF">EJO50_02760</name>
</gene>
<proteinExistence type="predicted"/>
<evidence type="ECO:0000313" key="1">
    <source>
        <dbReference type="EMBL" id="AZN35501.1"/>
    </source>
</evidence>
<dbReference type="KEGG" id="iod:EJO50_02760"/>
<accession>A0A3S8ZPU3</accession>
<keyword evidence="2" id="KW-1185">Reference proteome</keyword>
<protein>
    <recommendedName>
        <fullName evidence="3">Immunity protein 43 domain-containing protein</fullName>
    </recommendedName>
</protein>
<organism evidence="1 2">
    <name type="scientific">Iodobacter ciconiae</name>
    <dbReference type="NCBI Taxonomy" id="2496266"/>
    <lineage>
        <taxon>Bacteria</taxon>
        <taxon>Pseudomonadati</taxon>
        <taxon>Pseudomonadota</taxon>
        <taxon>Betaproteobacteria</taxon>
        <taxon>Neisseriales</taxon>
        <taxon>Chitinibacteraceae</taxon>
        <taxon>Iodobacter</taxon>
    </lineage>
</organism>
<reference evidence="1 2" key="1">
    <citation type="submission" date="2018-12" db="EMBL/GenBank/DDBJ databases">
        <title>Complete genome sequence of Iodobacter sp. H11R3.</title>
        <authorList>
            <person name="Bae J.-W."/>
        </authorList>
    </citation>
    <scope>NUCLEOTIDE SEQUENCE [LARGE SCALE GENOMIC DNA]</scope>
    <source>
        <strain evidence="1 2">H11R3</strain>
    </source>
</reference>
<sequence length="215" mass="24732">MKKYFALARKNQIGCPVGYINWVLYDKYYPLKEAKKIQHGYYPWYAENRESKIDNFPENIHLIYNGGEVDFDIRAEPGNYFIVISKNALEVINKFSIQFDDIREVVICDANGQKTSNKEYCVARLTPITAEEVDSGSSEFIKNEYGRITKIRKISFSPQFDCDLFRIKGMLGGSQTLICSEELKNELELANADNGINFVDLSSFSCSTFWNFEAI</sequence>
<evidence type="ECO:0000313" key="2">
    <source>
        <dbReference type="Proteomes" id="UP000282438"/>
    </source>
</evidence>
<dbReference type="EMBL" id="CP034433">
    <property type="protein sequence ID" value="AZN35501.1"/>
    <property type="molecule type" value="Genomic_DNA"/>
</dbReference>